<feature type="non-terminal residue" evidence="1">
    <location>
        <position position="641"/>
    </location>
</feature>
<protein>
    <submittedName>
        <fullName evidence="1">Glycosyl hydrolase all-beta protein</fullName>
    </submittedName>
</protein>
<evidence type="ECO:0000313" key="2">
    <source>
        <dbReference type="Proteomes" id="UP000827976"/>
    </source>
</evidence>
<name>A0ACB7WCT9_DIOAL</name>
<accession>A0ACB7WCT9</accession>
<organism evidence="1 2">
    <name type="scientific">Dioscorea alata</name>
    <name type="common">Purple yam</name>
    <dbReference type="NCBI Taxonomy" id="55571"/>
    <lineage>
        <taxon>Eukaryota</taxon>
        <taxon>Viridiplantae</taxon>
        <taxon>Streptophyta</taxon>
        <taxon>Embryophyta</taxon>
        <taxon>Tracheophyta</taxon>
        <taxon>Spermatophyta</taxon>
        <taxon>Magnoliopsida</taxon>
        <taxon>Liliopsida</taxon>
        <taxon>Dioscoreales</taxon>
        <taxon>Dioscoreaceae</taxon>
        <taxon>Dioscorea</taxon>
    </lineage>
</organism>
<sequence length="641" mass="71781">FRSLNTFYAKPNPPDDAFSLLRWTLASGTRPTSFTFVPVLSSALLDLRHGIQLHSLIFKTGLLYAEPFSSTALLNVLARNGHFDDALKLFDEIPYKTVVTWNSLISRFSHHGFAKNAIVMFRDLLRSEIRPSECSFIGILSAFGSSFQMHGLMIKTSMDSYIVVLNALMNVYSNWSSVCVVQRLFKTSPVRDVVTWNTLISTFAKGSEPEKALVHFLVMLLEGPLPNESTFTIAVGACTDLDTPKYGQFIHAKGIKYNLSSGVYLGSSLVSFYARCQNLNNAYKIFSEIPDKNVVCWNALIGGCFNEDAGASVTLLKEMLLSGILPNEFTFSLGLKRISIIELTQIHSLITKMGHDGNKYVMSSVIASYDAHGIILDVSACDKTSVVSSHSLPRNAIAAIYNRQGRFHETKQLLSQIQYRDAVSWNILLTACARNEDYSEAFQIFKQMQSEGFLMDNYTAVSLLSICSKINRLDLGSALHAFIIKVNSGYDEVFVNNVLLDMYTKCGSLDCALRVFEEMDGRNLISWTALISGLGLHGYIHEALERFKQMELEGFKPDSVTFMAVLSGCRHNGLVEEGMWLFNHMKSVYEIEPDMDHYVAVLDLLSRYGHIKEAESVISSMPFQPNAVIWRIFLQGCKRYG</sequence>
<dbReference type="Proteomes" id="UP000827976">
    <property type="component" value="Chromosome 4"/>
</dbReference>
<keyword evidence="2" id="KW-1185">Reference proteome</keyword>
<feature type="non-terminal residue" evidence="1">
    <location>
        <position position="1"/>
    </location>
</feature>
<reference evidence="2" key="1">
    <citation type="journal article" date="2022" name="Nat. Commun.">
        <title>Chromosome evolution and the genetic basis of agronomically important traits in greater yam.</title>
        <authorList>
            <person name="Bredeson J.V."/>
            <person name="Lyons J.B."/>
            <person name="Oniyinde I.O."/>
            <person name="Okereke N.R."/>
            <person name="Kolade O."/>
            <person name="Nnabue I."/>
            <person name="Nwadili C.O."/>
            <person name="Hribova E."/>
            <person name="Parker M."/>
            <person name="Nwogha J."/>
            <person name="Shu S."/>
            <person name="Carlson J."/>
            <person name="Kariba R."/>
            <person name="Muthemba S."/>
            <person name="Knop K."/>
            <person name="Barton G.J."/>
            <person name="Sherwood A.V."/>
            <person name="Lopez-Montes A."/>
            <person name="Asiedu R."/>
            <person name="Jamnadass R."/>
            <person name="Muchugi A."/>
            <person name="Goodstein D."/>
            <person name="Egesi C.N."/>
            <person name="Featherston J."/>
            <person name="Asfaw A."/>
            <person name="Simpson G.G."/>
            <person name="Dolezel J."/>
            <person name="Hendre P.S."/>
            <person name="Van Deynze A."/>
            <person name="Kumar P.L."/>
            <person name="Obidiegwu J.E."/>
            <person name="Bhattacharjee R."/>
            <person name="Rokhsar D.S."/>
        </authorList>
    </citation>
    <scope>NUCLEOTIDE SEQUENCE [LARGE SCALE GENOMIC DNA]</scope>
    <source>
        <strain evidence="2">cv. TDa95/00328</strain>
    </source>
</reference>
<dbReference type="EMBL" id="CM037014">
    <property type="protein sequence ID" value="KAH7685732.1"/>
    <property type="molecule type" value="Genomic_DNA"/>
</dbReference>
<evidence type="ECO:0000313" key="1">
    <source>
        <dbReference type="EMBL" id="KAH7685732.1"/>
    </source>
</evidence>
<proteinExistence type="predicted"/>
<gene>
    <name evidence="1" type="ORF">IHE45_04G060000</name>
</gene>
<comment type="caution">
    <text evidence="1">The sequence shown here is derived from an EMBL/GenBank/DDBJ whole genome shotgun (WGS) entry which is preliminary data.</text>
</comment>
<keyword evidence="1" id="KW-0378">Hydrolase</keyword>